<name>A0A521DH85_9BACL</name>
<dbReference type="SUPFAM" id="SSF56801">
    <property type="entry name" value="Acetyl-CoA synthetase-like"/>
    <property type="match status" value="1"/>
</dbReference>
<dbReference type="RefSeq" id="WP_142505648.1">
    <property type="nucleotide sequence ID" value="NZ_FXTI01000006.1"/>
</dbReference>
<proteinExistence type="inferred from homology"/>
<dbReference type="AlphaFoldDB" id="A0A521DH85"/>
<dbReference type="InterPro" id="IPR000873">
    <property type="entry name" value="AMP-dep_synth/lig_dom"/>
</dbReference>
<dbReference type="GO" id="GO:0005524">
    <property type="term" value="F:ATP binding"/>
    <property type="evidence" value="ECO:0007669"/>
    <property type="project" value="UniProtKB-KW"/>
</dbReference>
<evidence type="ECO:0000256" key="3">
    <source>
        <dbReference type="ARBA" id="ARBA00022598"/>
    </source>
</evidence>
<gene>
    <name evidence="10" type="ORF">SAMN06264849_10654</name>
</gene>
<keyword evidence="11" id="KW-1185">Reference proteome</keyword>
<feature type="domain" description="AMP-binding enzyme C-terminal" evidence="8">
    <location>
        <begin position="533"/>
        <end position="611"/>
    </location>
</feature>
<evidence type="ECO:0000259" key="9">
    <source>
        <dbReference type="Pfam" id="PF16177"/>
    </source>
</evidence>
<organism evidence="10 11">
    <name type="scientific">Melghirimyces algeriensis</name>
    <dbReference type="NCBI Taxonomy" id="910412"/>
    <lineage>
        <taxon>Bacteria</taxon>
        <taxon>Bacillati</taxon>
        <taxon>Bacillota</taxon>
        <taxon>Bacilli</taxon>
        <taxon>Bacillales</taxon>
        <taxon>Thermoactinomycetaceae</taxon>
        <taxon>Melghirimyces</taxon>
    </lineage>
</organism>
<keyword evidence="3" id="KW-0436">Ligase</keyword>
<dbReference type="EC" id="6.2.1.1" evidence="2"/>
<dbReference type="Pfam" id="PF16177">
    <property type="entry name" value="ACAS_N"/>
    <property type="match status" value="1"/>
</dbReference>
<dbReference type="GO" id="GO:0006085">
    <property type="term" value="P:acetyl-CoA biosynthetic process"/>
    <property type="evidence" value="ECO:0007669"/>
    <property type="project" value="TreeGrafter"/>
</dbReference>
<protein>
    <recommendedName>
        <fullName evidence="2">acetate--CoA ligase</fullName>
        <ecNumber evidence="2">6.2.1.1</ecNumber>
    </recommendedName>
</protein>
<evidence type="ECO:0000313" key="11">
    <source>
        <dbReference type="Proteomes" id="UP000315636"/>
    </source>
</evidence>
<dbReference type="GO" id="GO:0003987">
    <property type="term" value="F:acetate-CoA ligase activity"/>
    <property type="evidence" value="ECO:0007669"/>
    <property type="project" value="UniProtKB-EC"/>
</dbReference>
<evidence type="ECO:0000256" key="5">
    <source>
        <dbReference type="ARBA" id="ARBA00022840"/>
    </source>
</evidence>
<evidence type="ECO:0000256" key="6">
    <source>
        <dbReference type="ARBA" id="ARBA00022990"/>
    </source>
</evidence>
<dbReference type="OrthoDB" id="9778383at2"/>
<reference evidence="10 11" key="1">
    <citation type="submission" date="2017-05" db="EMBL/GenBank/DDBJ databases">
        <authorList>
            <person name="Varghese N."/>
            <person name="Submissions S."/>
        </authorList>
    </citation>
    <scope>NUCLEOTIDE SEQUENCE [LARGE SCALE GENOMIC DNA]</scope>
    <source>
        <strain evidence="10 11">DSM 45474</strain>
    </source>
</reference>
<dbReference type="PROSITE" id="PS00455">
    <property type="entry name" value="AMP_BINDING"/>
    <property type="match status" value="1"/>
</dbReference>
<keyword evidence="6" id="KW-0007">Acetylation</keyword>
<evidence type="ECO:0000256" key="2">
    <source>
        <dbReference type="ARBA" id="ARBA00013275"/>
    </source>
</evidence>
<dbReference type="Gene3D" id="3.30.300.30">
    <property type="match status" value="1"/>
</dbReference>
<dbReference type="PANTHER" id="PTHR24095:SF14">
    <property type="entry name" value="ACETYL-COENZYME A SYNTHETASE 1"/>
    <property type="match status" value="1"/>
</dbReference>
<evidence type="ECO:0000313" key="10">
    <source>
        <dbReference type="EMBL" id="SMO70945.1"/>
    </source>
</evidence>
<evidence type="ECO:0000259" key="8">
    <source>
        <dbReference type="Pfam" id="PF13193"/>
    </source>
</evidence>
<feature type="domain" description="AMP-dependent synthetase/ligase" evidence="7">
    <location>
        <begin position="98"/>
        <end position="480"/>
    </location>
</feature>
<keyword evidence="5" id="KW-0067">ATP-binding</keyword>
<comment type="similarity">
    <text evidence="1">Belongs to the ATP-dependent AMP-binding enzyme family.</text>
</comment>
<dbReference type="Proteomes" id="UP000315636">
    <property type="component" value="Unassembled WGS sequence"/>
</dbReference>
<dbReference type="InterPro" id="IPR045851">
    <property type="entry name" value="AMP-bd_C_sf"/>
</dbReference>
<keyword evidence="4" id="KW-0547">Nucleotide-binding</keyword>
<dbReference type="Pfam" id="PF13193">
    <property type="entry name" value="AMP-binding_C"/>
    <property type="match status" value="1"/>
</dbReference>
<evidence type="ECO:0000256" key="4">
    <source>
        <dbReference type="ARBA" id="ARBA00022741"/>
    </source>
</evidence>
<accession>A0A521DH85</accession>
<sequence>MKEAVWFPKEDRIKRLKMYQLMKKNGMTDYDQFYQHSVQKPSWFWETVIKDLDLEWFQPYQQVLDTSKGIPWSQWFAEGKINVAHNCLDRFVKDPVAKNRTAIIWEGDNGDVRKLTYQELCEEVQAFARGLQMLGVNRGDRIAIYLPMIVENVIAMLAVARIGAIFIPCFSGYGAEAVATRLQDCEAKVLVTADGFFRRGKVIRMKEEADQAADQSPSVEKVVVVSRLNREDCPRQDARDVDWDVLTKDKKALSSTKTDANEPFMIIYTSGTTGRPKGTIHSHSGFPVKAAFDAGYSMDLGAGDTLFWMTDMGWMMGPWMVFGSLLNGSTMLLFEGTPDYPKPDRLWKIVDNHRVTHLGISPTVIRALMKFGDKWLASYSLDTLRVFGSTGEPWNPEPWSWLFEKVGKKEVPIWNYSGGTEISGGILSSNLMKPISPCSFNGPMPGMDAEVVDEKANPVRGEVGELVIRQPWVGMANGFWKDPDRYEQTYWNRWPDLWVHGDWVQVDADGYWYITGRSDDTLKIAGKRLGPAEVESILVDHPAVLESATIGVPDSDKGEAAICFAVLKPDHEESESLKEELMKSVAERLGKALKPKAIHFVKELPKTRNGKILRRVMKSAYTGKAPGDLSSLENPMAVKAIQQCSPD</sequence>
<dbReference type="InterPro" id="IPR020845">
    <property type="entry name" value="AMP-binding_CS"/>
</dbReference>
<dbReference type="EMBL" id="FXTI01000006">
    <property type="protein sequence ID" value="SMO70945.1"/>
    <property type="molecule type" value="Genomic_DNA"/>
</dbReference>
<evidence type="ECO:0000259" key="7">
    <source>
        <dbReference type="Pfam" id="PF00501"/>
    </source>
</evidence>
<dbReference type="InterPro" id="IPR032387">
    <property type="entry name" value="ACAS_N"/>
</dbReference>
<dbReference type="PANTHER" id="PTHR24095">
    <property type="entry name" value="ACETYL-COENZYME A SYNTHETASE"/>
    <property type="match status" value="1"/>
</dbReference>
<dbReference type="InterPro" id="IPR025110">
    <property type="entry name" value="AMP-bd_C"/>
</dbReference>
<feature type="domain" description="Acetyl-coenzyme A synthetase N-terminal" evidence="9">
    <location>
        <begin position="30"/>
        <end position="87"/>
    </location>
</feature>
<dbReference type="InterPro" id="IPR042099">
    <property type="entry name" value="ANL_N_sf"/>
</dbReference>
<dbReference type="Pfam" id="PF00501">
    <property type="entry name" value="AMP-binding"/>
    <property type="match status" value="1"/>
</dbReference>
<dbReference type="NCBIfam" id="NF001208">
    <property type="entry name" value="PRK00174.1"/>
    <property type="match status" value="1"/>
</dbReference>
<dbReference type="Gene3D" id="3.40.50.12780">
    <property type="entry name" value="N-terminal domain of ligase-like"/>
    <property type="match status" value="1"/>
</dbReference>
<evidence type="ECO:0000256" key="1">
    <source>
        <dbReference type="ARBA" id="ARBA00006432"/>
    </source>
</evidence>